<accession>A0ABY4T5W5</accession>
<reference evidence="3" key="1">
    <citation type="submission" date="2020-10" db="EMBL/GenBank/DDBJ databases">
        <title>Whole-genome sequence of Luteibacter sp. EIF3.</title>
        <authorList>
            <person name="Friedrich I."/>
            <person name="Hertel R."/>
            <person name="Daniel R."/>
        </authorList>
    </citation>
    <scope>NUCLEOTIDE SEQUENCE</scope>
    <source>
        <strain evidence="3">EIF3</strain>
    </source>
</reference>
<dbReference type="Pfam" id="PF13332">
    <property type="entry name" value="Fil_haemagg_2"/>
    <property type="match status" value="3"/>
</dbReference>
<feature type="domain" description="Bacterial CdiA-CT RNAse A" evidence="2">
    <location>
        <begin position="1117"/>
        <end position="1228"/>
    </location>
</feature>
<sequence length="1231" mass="125318">MAAGNNALLEGTQIKAGGTAALQAGNDLDLTTVTDSTTKTASWKEGKKRVTETTTDETVRGVTIDAGTGVQIAAGHDATLDATTVATKTGDITLAAGHDLTLGAEDETHTVVTDTKKKKSGLFSSKTTTTHDTSEQTLAVGTSLSGDNIHMVAGNDLTAMGATVQATGGIAVAAGHDVNLLATTDTYNETHDKTVKKSGFTLNRGGGIVQAGKKTVTNDDTAQHVANGTLLSGDSISVAAGHDVLGEGAKIAGTHDVVVAAGNNLTLTTAVDIYDDSHSKTVTKTGYSKSGMNELYGQAKDSRSDSSHQVTHTGSVVGSTDGQVTLTAGGDLHLTGTDVISKTGTTIVGKNVTIDAGLDTLDTTQSQKHSEGGITGGLGGGLYDLAMDVRNSATRANDTDDDRLKALYAAKAAYEIKDGVQAIQGISGVTDAQSAAGATGINIQVGIGGSSASSKTTTHDSTSFGGHITSGGNVTIGATGGDLTIIGGEVTGKNVALAATHDINLLSQSEEHSLKNDSKNSAGSIGVSFGSDGFGIYASASVGSGKAHGNGSTHAETTINADDKLTIVSGNDTTIEGAQLKGNQVVADIGNNLTIRSEQDTDDYASKTMQAGDKLMVGITQSGFVSGSAYYAASKVDSHYTSVNEVSGIKAGDGGFQIDVGGTTHLVGGQIASSTDASKNVLITGDLVWEDLHNESKYNASQVSISGGSTVSSNVVGAIGAAISMAMPQRGNSSSETRSGVANGTITIRNDPAKDLTGLDRNPTLDNASLKNSFDPEMIADRQELSEVAAHVGFRAAGDIANKMKWAEGSPQRAALHGAVAAAVASLGGGDVGKAVTGAVANQVVMTTMSDYLLSHGYEAKDPEYSALMQAGSAAVGAVVGGGSGAVAALDATKYNHLTHKQIDDLNQALGSCATEQCRSDAISSAKQQSQLNDVALAIVCNAGASTACYQGLGALESYYDSPVVPLGLQGDQVRDRQLEQSQYFGDIGFFGGLAASYYANTPQEGELGRFLSGAGAAYGNRILPFIGNDEGQNRDNPFIPAQSGGAAPQFTDGMSASAAQGVWLGRVAGDATWALVGNEGNAGSSARPSNTVPNTEVPFSPIVDGGGLQAHEDAGGHLLKKHVGQSEQDLVDRLAAEPNISGSSSFYNRAAAENAVSQTIDANQKAVTNWLNNGSSGRLRLDYSLSDPVGISVSRGATSALDVNSVRMILVRDASMPTGYKILTGFPTKP</sequence>
<name>A0ABY4T5W5_9GAMM</name>
<feature type="compositionally biased region" description="Polar residues" evidence="1">
    <location>
        <begin position="450"/>
        <end position="464"/>
    </location>
</feature>
<organism evidence="3 4">
    <name type="scientific">Luteibacter flocculans</name>
    <dbReference type="NCBI Taxonomy" id="2780091"/>
    <lineage>
        <taxon>Bacteria</taxon>
        <taxon>Pseudomonadati</taxon>
        <taxon>Pseudomonadota</taxon>
        <taxon>Gammaproteobacteria</taxon>
        <taxon>Lysobacterales</taxon>
        <taxon>Rhodanobacteraceae</taxon>
        <taxon>Luteibacter</taxon>
    </lineage>
</organism>
<evidence type="ECO:0000313" key="3">
    <source>
        <dbReference type="EMBL" id="URL59487.1"/>
    </source>
</evidence>
<keyword evidence="4" id="KW-1185">Reference proteome</keyword>
<feature type="region of interest" description="Disordered" evidence="1">
    <location>
        <begin position="729"/>
        <end position="771"/>
    </location>
</feature>
<dbReference type="EMBL" id="CP063231">
    <property type="protein sequence ID" value="URL59487.1"/>
    <property type="molecule type" value="Genomic_DNA"/>
</dbReference>
<evidence type="ECO:0000259" key="2">
    <source>
        <dbReference type="Pfam" id="PF18431"/>
    </source>
</evidence>
<feature type="compositionally biased region" description="Polar residues" evidence="1">
    <location>
        <begin position="730"/>
        <end position="748"/>
    </location>
</feature>
<dbReference type="Proteomes" id="UP001056681">
    <property type="component" value="Chromosome"/>
</dbReference>
<proteinExistence type="predicted"/>
<feature type="region of interest" description="Disordered" evidence="1">
    <location>
        <begin position="450"/>
        <end position="469"/>
    </location>
</feature>
<dbReference type="Pfam" id="PF18431">
    <property type="entry name" value="RNAse_A_bac"/>
    <property type="match status" value="1"/>
</dbReference>
<protein>
    <submittedName>
        <fullName evidence="3">Hemagglutinin repeat-containing protein</fullName>
    </submittedName>
</protein>
<feature type="compositionally biased region" description="Polar residues" evidence="1">
    <location>
        <begin position="307"/>
        <end position="318"/>
    </location>
</feature>
<dbReference type="InterPro" id="IPR041436">
    <property type="entry name" value="RNAse_A_bac"/>
</dbReference>
<evidence type="ECO:0000313" key="4">
    <source>
        <dbReference type="Proteomes" id="UP001056681"/>
    </source>
</evidence>
<dbReference type="InterPro" id="IPR025157">
    <property type="entry name" value="Hemagglutinin_rpt"/>
</dbReference>
<feature type="region of interest" description="Disordered" evidence="1">
    <location>
        <begin position="298"/>
        <end position="318"/>
    </location>
</feature>
<evidence type="ECO:0000256" key="1">
    <source>
        <dbReference type="SAM" id="MobiDB-lite"/>
    </source>
</evidence>
<gene>
    <name evidence="3" type="ORF">IM816_05120</name>
</gene>
<dbReference type="CDD" id="cd20684">
    <property type="entry name" value="CdiA-CT_Yk_RNaseA-like"/>
    <property type="match status" value="1"/>
</dbReference>